<dbReference type="AlphaFoldDB" id="A0A2V5KBR1"/>
<dbReference type="OrthoDB" id="2937657at2"/>
<accession>A0A2V5KBR1</accession>
<keyword evidence="2" id="KW-1185">Reference proteome</keyword>
<name>A0A2V5KBR1_9BACL</name>
<evidence type="ECO:0000313" key="2">
    <source>
        <dbReference type="Proteomes" id="UP000247476"/>
    </source>
</evidence>
<sequence>MPIYAFRTNTYARNIYLYGTQSFADIPAAYVQPVKQYAAETFTVAQIDNALEQGWITQQEYDDTMAIAFPQS</sequence>
<dbReference type="EMBL" id="QJVJ01000001">
    <property type="protein sequence ID" value="PYI57009.1"/>
    <property type="molecule type" value="Genomic_DNA"/>
</dbReference>
<dbReference type="RefSeq" id="WP_110838050.1">
    <property type="nucleotide sequence ID" value="NZ_QJVJ01000001.1"/>
</dbReference>
<evidence type="ECO:0008006" key="3">
    <source>
        <dbReference type="Google" id="ProtNLM"/>
    </source>
</evidence>
<dbReference type="Proteomes" id="UP000247476">
    <property type="component" value="Unassembled WGS sequence"/>
</dbReference>
<organism evidence="1 2">
    <name type="scientific">Paenibacillus flagellatus</name>
    <dbReference type="NCBI Taxonomy" id="2211139"/>
    <lineage>
        <taxon>Bacteria</taxon>
        <taxon>Bacillati</taxon>
        <taxon>Bacillota</taxon>
        <taxon>Bacilli</taxon>
        <taxon>Bacillales</taxon>
        <taxon>Paenibacillaceae</taxon>
        <taxon>Paenibacillus</taxon>
    </lineage>
</organism>
<protein>
    <recommendedName>
        <fullName evidence="3">XkdX family protein</fullName>
    </recommendedName>
</protein>
<comment type="caution">
    <text evidence="1">The sequence shown here is derived from an EMBL/GenBank/DDBJ whole genome shotgun (WGS) entry which is preliminary data.</text>
</comment>
<reference evidence="1 2" key="1">
    <citation type="submission" date="2018-05" db="EMBL/GenBank/DDBJ databases">
        <title>Paenibacillus flagellatus sp. nov., isolated from selenium mineral soil.</title>
        <authorList>
            <person name="Dai X."/>
        </authorList>
    </citation>
    <scope>NUCLEOTIDE SEQUENCE [LARGE SCALE GENOMIC DNA]</scope>
    <source>
        <strain evidence="1 2">DXL2</strain>
    </source>
</reference>
<evidence type="ECO:0000313" key="1">
    <source>
        <dbReference type="EMBL" id="PYI57009.1"/>
    </source>
</evidence>
<proteinExistence type="predicted"/>
<gene>
    <name evidence="1" type="ORF">DLM86_00745</name>
</gene>